<protein>
    <submittedName>
        <fullName evidence="3">Uncharacterized protein</fullName>
    </submittedName>
</protein>
<feature type="region of interest" description="Disordered" evidence="2">
    <location>
        <begin position="1"/>
        <end position="24"/>
    </location>
</feature>
<sequence>MSHPYNSNNNNTSDQVSSEHGTHTGGNSVMLSKDEVLDKFHDLVFSSDYTKMNDKNFIFYMKGLVFKMKRNGLGCLLEKNAESVLGLETLKIANEFLFIYKHEFQKTAYWFETNALQVLIDINADKYNTRNDSIIGKISCEWSDLYYDGKVSATDYINKVKNLVIKTKFYHHRMSEDNMKKKIIESVNEHYRDVENIISQQNNGELNVDFKKIYEVITTVSKEKEWKAIESAVCEIEAKLVPKIEQYKEFKFEYGGTKYMLINKRTISDEEIQMNSLTDSTTLKQQVLKDENFKNFAVDVLKFVTVPTSSRAKNEFVETFSKTLNNIHQVSRFIYEHKDKKTVAVSFEESKLRHYLSEWKLDLLRSHKNKDGYVQIGYDQLIALLRATVKSVSKQRQQKEEAARKLMEETISAAVTEHEQLVSDLAPFHTILQLNGSYLKQSSVIQAKAKDEWLKQPREDRKSTRLNSSH</sequence>
<name>A0A376BBK5_9ASCO</name>
<dbReference type="Proteomes" id="UP000262825">
    <property type="component" value="Unassembled WGS sequence"/>
</dbReference>
<organism evidence="3 4">
    <name type="scientific">Saccharomycodes ludwigii</name>
    <dbReference type="NCBI Taxonomy" id="36035"/>
    <lineage>
        <taxon>Eukaryota</taxon>
        <taxon>Fungi</taxon>
        <taxon>Dikarya</taxon>
        <taxon>Ascomycota</taxon>
        <taxon>Saccharomycotina</taxon>
        <taxon>Saccharomycetes</taxon>
        <taxon>Saccharomycodales</taxon>
        <taxon>Saccharomycodaceae</taxon>
        <taxon>Saccharomycodes</taxon>
    </lineage>
</organism>
<dbReference type="EMBL" id="UFAJ01001111">
    <property type="protein sequence ID" value="SSD62072.1"/>
    <property type="molecule type" value="Genomic_DNA"/>
</dbReference>
<evidence type="ECO:0000256" key="1">
    <source>
        <dbReference type="SAM" id="Coils"/>
    </source>
</evidence>
<gene>
    <name evidence="3" type="ORF">SCODWIG_03834</name>
</gene>
<evidence type="ECO:0000313" key="4">
    <source>
        <dbReference type="Proteomes" id="UP000262825"/>
    </source>
</evidence>
<reference evidence="4" key="1">
    <citation type="submission" date="2018-06" db="EMBL/GenBank/DDBJ databases">
        <authorList>
            <person name="Guldener U."/>
        </authorList>
    </citation>
    <scope>NUCLEOTIDE SEQUENCE [LARGE SCALE GENOMIC DNA]</scope>
    <source>
        <strain evidence="4">UTAD17</strain>
    </source>
</reference>
<feature type="coiled-coil region" evidence="1">
    <location>
        <begin position="382"/>
        <end position="409"/>
    </location>
</feature>
<evidence type="ECO:0000256" key="2">
    <source>
        <dbReference type="SAM" id="MobiDB-lite"/>
    </source>
</evidence>
<dbReference type="AlphaFoldDB" id="A0A376BBK5"/>
<keyword evidence="1" id="KW-0175">Coiled coil</keyword>
<keyword evidence="4" id="KW-1185">Reference proteome</keyword>
<proteinExistence type="predicted"/>
<evidence type="ECO:0000313" key="3">
    <source>
        <dbReference type="EMBL" id="SSD62072.1"/>
    </source>
</evidence>
<dbReference type="VEuPathDB" id="FungiDB:SCODWIG_03834"/>
<accession>A0A376BBK5</accession>